<sequence length="562" mass="65892">MSEHVERYLEQLLPVFENLERLQLFSREEIRLTVAKLKSHEYRIQRVAKRKDDVIAYIQYLFCLSKLIAKRRRVVGTHAARDEINKMLNNKIEHLYKIACRRYPNDESIWLSRIEFAKTRGMSTLVGKQYNQMLKLNPKKPHLWIAAAKWEMEENMSTQNARTLLHGGVRFNKKCAKLWIELLRFELLTAEKVLKRRKVFLKYKSEGEIHEENVESTILKLPSIVFRHSVKAIEGDRQFCCQLLQIARSFPFATELTDQIERYMNERFSSDVKQIDYTIRKQCWYLETFGLKTITAGVIDESSCIGCFSACCRKYMEAIQSLRSYDMRLLFIRFCRDAFRLPLTSGRLREQCYIHLFFGYAMAYANCQCDTGLFVDWASVCPNVQCKMIVLHAGLRRFPKAVELWLLLLKYQLDAKVPESTVDAAIKKAKQFVQPDNALPVWKKAIALYSRCPGRLLEEFKSGIHLQPSISNYIKQEYLRFAYKTGGIQRARKLYHEKLCVVSPASPQLHYLYVSMEMEQKPPCVEQIRKSYEKAVVDHGNDVNIWLDYLLFETTIGNPVRS</sequence>
<comment type="similarity">
    <text evidence="2">Belongs to the UTP6 family.</text>
</comment>
<proteinExistence type="inferred from homology"/>
<evidence type="ECO:0000259" key="6">
    <source>
        <dbReference type="Pfam" id="PF08640"/>
    </source>
</evidence>
<dbReference type="PANTHER" id="PTHR23271">
    <property type="entry name" value="HEPATOCELLULAR CARCINOMA-ASSOCIATED ANTIGEN 66"/>
    <property type="match status" value="1"/>
</dbReference>
<evidence type="ECO:0000256" key="5">
    <source>
        <dbReference type="ARBA" id="ARBA00023242"/>
    </source>
</evidence>
<dbReference type="WBParaSite" id="TMUE_3000013662.1">
    <property type="protein sequence ID" value="TMUE_3000013662.1"/>
    <property type="gene ID" value="WBGene00291152"/>
</dbReference>
<dbReference type="InterPro" id="IPR056907">
    <property type="entry name" value="UTP6_C"/>
</dbReference>
<protein>
    <submittedName>
        <fullName evidence="9">U3 small nucleolar RNA-associated protein 6 homolog</fullName>
    </submittedName>
</protein>
<dbReference type="GO" id="GO:0000462">
    <property type="term" value="P:maturation of SSU-rRNA from tricistronic rRNA transcript (SSU-rRNA, 5.8S rRNA, LSU-rRNA)"/>
    <property type="evidence" value="ECO:0007669"/>
    <property type="project" value="InterPro"/>
</dbReference>
<dbReference type="InterPro" id="IPR003107">
    <property type="entry name" value="HAT"/>
</dbReference>
<dbReference type="GO" id="GO:0032040">
    <property type="term" value="C:small-subunit processome"/>
    <property type="evidence" value="ECO:0007669"/>
    <property type="project" value="TreeGrafter"/>
</dbReference>
<dbReference type="Proteomes" id="UP000046395">
    <property type="component" value="Unassembled WGS sequence"/>
</dbReference>
<reference evidence="9" key="1">
    <citation type="submission" date="2019-12" db="UniProtKB">
        <authorList>
            <consortium name="WormBaseParasite"/>
        </authorList>
    </citation>
    <scope>IDENTIFICATION</scope>
</reference>
<keyword evidence="8" id="KW-1185">Reference proteome</keyword>
<dbReference type="GO" id="GO:0030515">
    <property type="term" value="F:snoRNA binding"/>
    <property type="evidence" value="ECO:0007669"/>
    <property type="project" value="InterPro"/>
</dbReference>
<keyword evidence="4" id="KW-0677">Repeat</keyword>
<evidence type="ECO:0000256" key="4">
    <source>
        <dbReference type="ARBA" id="ARBA00022737"/>
    </source>
</evidence>
<dbReference type="PANTHER" id="PTHR23271:SF1">
    <property type="entry name" value="U3 SMALL NUCLEOLAR RNA-ASSOCIATED PROTEIN 6 HOMOLOG"/>
    <property type="match status" value="1"/>
</dbReference>
<dbReference type="Pfam" id="PF08640">
    <property type="entry name" value="U3_assoc_6"/>
    <property type="match status" value="1"/>
</dbReference>
<evidence type="ECO:0000256" key="1">
    <source>
        <dbReference type="ARBA" id="ARBA00004604"/>
    </source>
</evidence>
<feature type="domain" description="U3 small nucleolar RNA-associated protein 6 homolog C-terminal" evidence="7">
    <location>
        <begin position="310"/>
        <end position="555"/>
    </location>
</feature>
<dbReference type="Gene3D" id="1.25.40.10">
    <property type="entry name" value="Tetratricopeptide repeat domain"/>
    <property type="match status" value="2"/>
</dbReference>
<evidence type="ECO:0000313" key="8">
    <source>
        <dbReference type="Proteomes" id="UP000046395"/>
    </source>
</evidence>
<organism evidence="8 9">
    <name type="scientific">Trichuris muris</name>
    <name type="common">Mouse whipworm</name>
    <dbReference type="NCBI Taxonomy" id="70415"/>
    <lineage>
        <taxon>Eukaryota</taxon>
        <taxon>Metazoa</taxon>
        <taxon>Ecdysozoa</taxon>
        <taxon>Nematoda</taxon>
        <taxon>Enoplea</taxon>
        <taxon>Dorylaimia</taxon>
        <taxon>Trichinellida</taxon>
        <taxon>Trichuridae</taxon>
        <taxon>Trichuris</taxon>
    </lineage>
</organism>
<dbReference type="InterPro" id="IPR013949">
    <property type="entry name" value="Utp6"/>
</dbReference>
<name>A0A5S6R3C0_TRIMR</name>
<evidence type="ECO:0000256" key="3">
    <source>
        <dbReference type="ARBA" id="ARBA00022552"/>
    </source>
</evidence>
<dbReference type="STRING" id="70415.A0A5S6R3C0"/>
<dbReference type="SMART" id="SM00386">
    <property type="entry name" value="HAT"/>
    <property type="match status" value="5"/>
</dbReference>
<keyword evidence="3" id="KW-0698">rRNA processing</keyword>
<dbReference type="Pfam" id="PF24892">
    <property type="entry name" value="UTP6_C"/>
    <property type="match status" value="1"/>
</dbReference>
<dbReference type="InterPro" id="IPR011990">
    <property type="entry name" value="TPR-like_helical_dom_sf"/>
</dbReference>
<comment type="subcellular location">
    <subcellularLocation>
        <location evidence="1">Nucleus</location>
        <location evidence="1">Nucleolus</location>
    </subcellularLocation>
</comment>
<dbReference type="AlphaFoldDB" id="A0A5S6R3C0"/>
<evidence type="ECO:0000313" key="9">
    <source>
        <dbReference type="WBParaSite" id="TMUE_3000013662.1"/>
    </source>
</evidence>
<keyword evidence="5" id="KW-0539">Nucleus</keyword>
<dbReference type="SUPFAM" id="SSF48452">
    <property type="entry name" value="TPR-like"/>
    <property type="match status" value="2"/>
</dbReference>
<feature type="domain" description="U3 small nucleolar RNA-associated protein 6 N-terminal" evidence="6">
    <location>
        <begin position="9"/>
        <end position="83"/>
    </location>
</feature>
<evidence type="ECO:0000256" key="2">
    <source>
        <dbReference type="ARBA" id="ARBA00010734"/>
    </source>
</evidence>
<dbReference type="InterPro" id="IPR055347">
    <property type="entry name" value="UTP6_N"/>
</dbReference>
<dbReference type="GO" id="GO:0034388">
    <property type="term" value="C:Pwp2p-containing subcomplex of 90S preribosome"/>
    <property type="evidence" value="ECO:0007669"/>
    <property type="project" value="TreeGrafter"/>
</dbReference>
<evidence type="ECO:0000259" key="7">
    <source>
        <dbReference type="Pfam" id="PF24892"/>
    </source>
</evidence>
<accession>A0A5S6R3C0</accession>